<dbReference type="STRING" id="1328759.A0A5C2SC00"/>
<sequence length="345" mass="38189">MPAVTSGKVLVTGANGYVAVWVVKSYLEKGFAVRGTVRSESKAKHLRQLFQSYGDKFEIIIVDDITKEGAFDEAVKGVDAIAHTASPFHDRADDPSEIIVPAVQGTLSVLHSALQHGAQSVQRVVITASCASIFEYGATPRVFSEKDWNERAIREVGEKGRAAANGDKYCASKTLAERAAWDFWNKHKSEVAWDVAVMNPPYVYDPVLHEVDKPEHLNESLTLWWNAVVAGKLTDEELVTIGFGWVDVRDLATAHVRATTTPEAGGERVIVSAGTYKDQDFVNIAHRLYPKLPAGNTSYDPAKAVHMISFDASKERKLLGIKYHTMEEMTRDTLEDFIKRGWISV</sequence>
<organism evidence="4 5">
    <name type="scientific">Lentinus tigrinus ALCF2SS1-6</name>
    <dbReference type="NCBI Taxonomy" id="1328759"/>
    <lineage>
        <taxon>Eukaryota</taxon>
        <taxon>Fungi</taxon>
        <taxon>Dikarya</taxon>
        <taxon>Basidiomycota</taxon>
        <taxon>Agaricomycotina</taxon>
        <taxon>Agaricomycetes</taxon>
        <taxon>Polyporales</taxon>
        <taxon>Polyporaceae</taxon>
        <taxon>Lentinus</taxon>
    </lineage>
</organism>
<evidence type="ECO:0000256" key="2">
    <source>
        <dbReference type="ARBA" id="ARBA00023445"/>
    </source>
</evidence>
<comment type="similarity">
    <text evidence="2">Belongs to the NAD(P)-dependent epimerase/dehydratase family. Dihydroflavonol-4-reductase subfamily.</text>
</comment>
<dbReference type="PANTHER" id="PTHR10366:SF564">
    <property type="entry name" value="STEROL-4-ALPHA-CARBOXYLATE 3-DEHYDROGENASE, DECARBOXYLATING"/>
    <property type="match status" value="1"/>
</dbReference>
<dbReference type="InterPro" id="IPR001509">
    <property type="entry name" value="Epimerase_deHydtase"/>
</dbReference>
<feature type="domain" description="NAD-dependent epimerase/dehydratase" evidence="3">
    <location>
        <begin position="9"/>
        <end position="270"/>
    </location>
</feature>
<dbReference type="Gene3D" id="3.40.50.720">
    <property type="entry name" value="NAD(P)-binding Rossmann-like Domain"/>
    <property type="match status" value="1"/>
</dbReference>
<proteinExistence type="inferred from homology"/>
<dbReference type="AlphaFoldDB" id="A0A5C2SC00"/>
<dbReference type="InterPro" id="IPR050425">
    <property type="entry name" value="NAD(P)_dehydrat-like"/>
</dbReference>
<dbReference type="OrthoDB" id="2735536at2759"/>
<dbReference type="Proteomes" id="UP000313359">
    <property type="component" value="Unassembled WGS sequence"/>
</dbReference>
<dbReference type="EMBL" id="ML122262">
    <property type="protein sequence ID" value="RPD61332.1"/>
    <property type="molecule type" value="Genomic_DNA"/>
</dbReference>
<reference evidence="4" key="1">
    <citation type="journal article" date="2018" name="Genome Biol. Evol.">
        <title>Genomics and development of Lentinus tigrinus, a white-rot wood-decaying mushroom with dimorphic fruiting bodies.</title>
        <authorList>
            <person name="Wu B."/>
            <person name="Xu Z."/>
            <person name="Knudson A."/>
            <person name="Carlson A."/>
            <person name="Chen N."/>
            <person name="Kovaka S."/>
            <person name="LaButti K."/>
            <person name="Lipzen A."/>
            <person name="Pennachio C."/>
            <person name="Riley R."/>
            <person name="Schakwitz W."/>
            <person name="Umezawa K."/>
            <person name="Ohm R.A."/>
            <person name="Grigoriev I.V."/>
            <person name="Nagy L.G."/>
            <person name="Gibbons J."/>
            <person name="Hibbett D."/>
        </authorList>
    </citation>
    <scope>NUCLEOTIDE SEQUENCE [LARGE SCALE GENOMIC DNA]</scope>
    <source>
        <strain evidence="4">ALCF2SS1-6</strain>
    </source>
</reference>
<gene>
    <name evidence="4" type="ORF">L227DRAFT_500492</name>
</gene>
<evidence type="ECO:0000313" key="5">
    <source>
        <dbReference type="Proteomes" id="UP000313359"/>
    </source>
</evidence>
<evidence type="ECO:0000259" key="3">
    <source>
        <dbReference type="Pfam" id="PF01370"/>
    </source>
</evidence>
<evidence type="ECO:0000256" key="1">
    <source>
        <dbReference type="ARBA" id="ARBA00023002"/>
    </source>
</evidence>
<dbReference type="SUPFAM" id="SSF51735">
    <property type="entry name" value="NAD(P)-binding Rossmann-fold domains"/>
    <property type="match status" value="1"/>
</dbReference>
<name>A0A5C2SC00_9APHY</name>
<dbReference type="InterPro" id="IPR036291">
    <property type="entry name" value="NAD(P)-bd_dom_sf"/>
</dbReference>
<keyword evidence="5" id="KW-1185">Reference proteome</keyword>
<evidence type="ECO:0000313" key="4">
    <source>
        <dbReference type="EMBL" id="RPD61332.1"/>
    </source>
</evidence>
<keyword evidence="1" id="KW-0560">Oxidoreductase</keyword>
<dbReference type="CDD" id="cd05227">
    <property type="entry name" value="AR_SDR_e"/>
    <property type="match status" value="1"/>
</dbReference>
<dbReference type="Pfam" id="PF01370">
    <property type="entry name" value="Epimerase"/>
    <property type="match status" value="1"/>
</dbReference>
<protein>
    <submittedName>
        <fullName evidence="4">NAD(P)-binding protein</fullName>
    </submittedName>
</protein>
<dbReference type="GO" id="GO:0016616">
    <property type="term" value="F:oxidoreductase activity, acting on the CH-OH group of donors, NAD or NADP as acceptor"/>
    <property type="evidence" value="ECO:0007669"/>
    <property type="project" value="TreeGrafter"/>
</dbReference>
<dbReference type="PANTHER" id="PTHR10366">
    <property type="entry name" value="NAD DEPENDENT EPIMERASE/DEHYDRATASE"/>
    <property type="match status" value="1"/>
</dbReference>
<accession>A0A5C2SC00</accession>